<dbReference type="NCBIfam" id="NF012200">
    <property type="entry name" value="choice_anch_D"/>
    <property type="match status" value="1"/>
</dbReference>
<dbReference type="RefSeq" id="WP_168673960.1">
    <property type="nucleotide sequence ID" value="NZ_JAAVTK010000008.1"/>
</dbReference>
<dbReference type="Gene3D" id="2.60.40.10">
    <property type="entry name" value="Immunoglobulins"/>
    <property type="match status" value="2"/>
</dbReference>
<evidence type="ECO:0000313" key="2">
    <source>
        <dbReference type="Proteomes" id="UP000717634"/>
    </source>
</evidence>
<sequence length="1389" mass="141235">MTSNNAANTGSTLANGGTSRIDEILVEGTAAPTNSINTPTFATTALCASTAASLDVTFMATGTFTAGNTFNIQLSNGSGVFPSMPVVIGSISNTVTTAQTVTTTIPAGTASGTGYLIRVVADGPATTSSPASAALTIVSNPTLAIAPTTTQTFVAGGSGSLLTATETPVAAGNTRVWQVSSTSGGTFSNISPAQTGVTYTPTFATVGTYFVRVLSTFAACAAVTSNEVEIDVTNPVPTITGISPSQAMAGSPDFTLTITGTNFVAASTTTFNGVSRVTTYVSATQLTVAVLAADVATVGNYNVAVTNASGTTAATAASTFAVLPQPTGTACLTQDFENATFPPTGWLTSGATRSTAAGDIKTGSGAAIFGSNTGTLTTATLVNPNLLTFALGRSTNTTVKSLIVEVSTTTQTGTFTPVATYDHSNVPSGSYDVYYVDLSAYATTAQVWVRFRKASSTTSPWRLDDVNVYCSASAPAPKIDVTQGATAIPSGTGSYAFASTGVGTTTDATFTISNNGTDDLLLSGTPAVAVTGADASQFSITQQPASTTLTPSGTTSATTFVVRFQPTTTGAKTAGISIANNDSNKNPYTFALTGTGLNVTPTLTATQNTLTFTTTAGQAATQSYVLTGSNLAANAAVAISSNNASLQVSTNGGISFAATATATTTASGTLSQTVQVRFTAPATVGSGSATISNTTGSLSAPVAVTTTTAIPLASAPGLLLLEDNFNYASGTLLSANGWAVHSGITGTNGDAPTTVAGNLTNISYPTGPLASNANHVSSIGTSTDVNKGFTALTGSNTVYYSVLLNIPTGGTRTDYFLHFLERTNTAGTSVKNFRAKLFARSGTAANTFNLGVSITSNPNETPAPSYSTAEYAEGQSYLVVVKYVFVPGGNDAVSLFVFDNATAAPVTEPATAIASLQQANNATFALPNGIAIRQTTTSPYIDIDGIRVATGWGAAVGNPVYTAATAVINAGNYYALTMNDAAALLTPNGNANVESALTLTNGFINTTATNSLTLYQTATVSGGSSTSYVNGPVLRPLGIIAATTTPLSFTFPVGKGNFYRPITLSLTEHKAPSVYTATQTEVNPNRTLASGSGLGTAPLARVSSKRFYTVTSSNTTAGNFTGTVTLSFGAEDYVNVPSSTDFVIAKRDATGPFANQWTNLGRSGNTGTDSGAGGPSVAGTLTSASFSDFSDFVLGAQNDLSNTNVLAATNPLPVELTRFSAQRQADKTVAVKWATASEKNSARFEVQRSLNGREFATIDTVAAQGSSTRPTAYGTLDKAAPAALLYYRLRQVDLDGTSALSPVVTVLGAGQQAAKVPLYPNPAHSRISFIAAAATPYRVLNQLGQPLLHGTTEAGTASIGLEALPTGLYFLELQTATGRTVQKFEKTTE</sequence>
<dbReference type="InterPro" id="IPR013783">
    <property type="entry name" value="Ig-like_fold"/>
</dbReference>
<reference evidence="1 2" key="1">
    <citation type="submission" date="2020-03" db="EMBL/GenBank/DDBJ databases">
        <title>Genomic Encyclopedia of Type Strains, Phase IV (KMG-V): Genome sequencing to study the core and pangenomes of soil and plant-associated prokaryotes.</title>
        <authorList>
            <person name="Whitman W."/>
        </authorList>
    </citation>
    <scope>NUCLEOTIDE SEQUENCE [LARGE SCALE GENOMIC DNA]</scope>
    <source>
        <strain evidence="1 2">1B</strain>
    </source>
</reference>
<dbReference type="Proteomes" id="UP000717634">
    <property type="component" value="Unassembled WGS sequence"/>
</dbReference>
<evidence type="ECO:0008006" key="3">
    <source>
        <dbReference type="Google" id="ProtNLM"/>
    </source>
</evidence>
<protein>
    <recommendedName>
        <fullName evidence="3">Choice-of-anchor D domain-containing protein</fullName>
    </recommendedName>
</protein>
<organism evidence="1 2">
    <name type="scientific">Hymenobacter artigasi</name>
    <dbReference type="NCBI Taxonomy" id="2719616"/>
    <lineage>
        <taxon>Bacteria</taxon>
        <taxon>Pseudomonadati</taxon>
        <taxon>Bacteroidota</taxon>
        <taxon>Cytophagia</taxon>
        <taxon>Cytophagales</taxon>
        <taxon>Hymenobacteraceae</taxon>
        <taxon>Hymenobacter</taxon>
    </lineage>
</organism>
<keyword evidence="2" id="KW-1185">Reference proteome</keyword>
<proteinExistence type="predicted"/>
<comment type="caution">
    <text evidence="1">The sequence shown here is derived from an EMBL/GenBank/DDBJ whole genome shotgun (WGS) entry which is preliminary data.</text>
</comment>
<dbReference type="EMBL" id="JAAVTK010000008">
    <property type="protein sequence ID" value="NKI90362.1"/>
    <property type="molecule type" value="Genomic_DNA"/>
</dbReference>
<evidence type="ECO:0000313" key="1">
    <source>
        <dbReference type="EMBL" id="NKI90362.1"/>
    </source>
</evidence>
<gene>
    <name evidence="1" type="ORF">HBN54_002962</name>
</gene>
<accession>A0ABX1HML1</accession>
<name>A0ABX1HML1_9BACT</name>
<dbReference type="NCBIfam" id="TIGR04183">
    <property type="entry name" value="Por_Secre_tail"/>
    <property type="match status" value="1"/>
</dbReference>
<dbReference type="SUPFAM" id="SSF81296">
    <property type="entry name" value="E set domains"/>
    <property type="match status" value="1"/>
</dbReference>
<dbReference type="InterPro" id="IPR026444">
    <property type="entry name" value="Secre_tail"/>
</dbReference>
<dbReference type="Gene3D" id="2.60.120.260">
    <property type="entry name" value="Galactose-binding domain-like"/>
    <property type="match status" value="1"/>
</dbReference>
<dbReference type="InterPro" id="IPR014756">
    <property type="entry name" value="Ig_E-set"/>
</dbReference>